<dbReference type="SMART" id="SM00015">
    <property type="entry name" value="IQ"/>
    <property type="match status" value="5"/>
</dbReference>
<feature type="region of interest" description="Disordered" evidence="1">
    <location>
        <begin position="356"/>
        <end position="375"/>
    </location>
</feature>
<feature type="region of interest" description="Disordered" evidence="1">
    <location>
        <begin position="1310"/>
        <end position="1336"/>
    </location>
</feature>
<gene>
    <name evidence="3" type="primary">Aste57867_16820</name>
    <name evidence="2" type="ORF">As57867_016762</name>
    <name evidence="3" type="ORF">ASTE57867_16820</name>
</gene>
<evidence type="ECO:0000313" key="4">
    <source>
        <dbReference type="Proteomes" id="UP000332933"/>
    </source>
</evidence>
<reference evidence="3 4" key="1">
    <citation type="submission" date="2019-03" db="EMBL/GenBank/DDBJ databases">
        <authorList>
            <person name="Gaulin E."/>
            <person name="Dumas B."/>
        </authorList>
    </citation>
    <scope>NUCLEOTIDE SEQUENCE [LARGE SCALE GENOMIC DNA]</scope>
    <source>
        <strain evidence="3">CBS 568.67</strain>
    </source>
</reference>
<feature type="region of interest" description="Disordered" evidence="1">
    <location>
        <begin position="1210"/>
        <end position="1298"/>
    </location>
</feature>
<dbReference type="EMBL" id="VJMH01005989">
    <property type="protein sequence ID" value="KAF0692053.1"/>
    <property type="molecule type" value="Genomic_DNA"/>
</dbReference>
<dbReference type="Pfam" id="PF00612">
    <property type="entry name" value="IQ"/>
    <property type="match status" value="3"/>
</dbReference>
<dbReference type="InterPro" id="IPR000048">
    <property type="entry name" value="IQ_motif_EF-hand-BS"/>
</dbReference>
<feature type="compositionally biased region" description="Polar residues" evidence="1">
    <location>
        <begin position="1214"/>
        <end position="1225"/>
    </location>
</feature>
<protein>
    <submittedName>
        <fullName evidence="3">Aste57867_16820 protein</fullName>
    </submittedName>
</protein>
<feature type="compositionally biased region" description="Basic and acidic residues" evidence="1">
    <location>
        <begin position="59"/>
        <end position="120"/>
    </location>
</feature>
<dbReference type="EMBL" id="CAADRA010006010">
    <property type="protein sequence ID" value="VFT93585.1"/>
    <property type="molecule type" value="Genomic_DNA"/>
</dbReference>
<feature type="region of interest" description="Disordered" evidence="1">
    <location>
        <begin position="1"/>
        <end position="120"/>
    </location>
</feature>
<organism evidence="3 4">
    <name type="scientific">Aphanomyces stellatus</name>
    <dbReference type="NCBI Taxonomy" id="120398"/>
    <lineage>
        <taxon>Eukaryota</taxon>
        <taxon>Sar</taxon>
        <taxon>Stramenopiles</taxon>
        <taxon>Oomycota</taxon>
        <taxon>Saprolegniomycetes</taxon>
        <taxon>Saprolegniales</taxon>
        <taxon>Verrucalvaceae</taxon>
        <taxon>Aphanomyces</taxon>
    </lineage>
</organism>
<keyword evidence="4" id="KW-1185">Reference proteome</keyword>
<feature type="region of interest" description="Disordered" evidence="1">
    <location>
        <begin position="412"/>
        <end position="431"/>
    </location>
</feature>
<evidence type="ECO:0000256" key="1">
    <source>
        <dbReference type="SAM" id="MobiDB-lite"/>
    </source>
</evidence>
<feature type="compositionally biased region" description="Basic and acidic residues" evidence="1">
    <location>
        <begin position="1"/>
        <end position="47"/>
    </location>
</feature>
<evidence type="ECO:0000313" key="3">
    <source>
        <dbReference type="EMBL" id="VFT93585.1"/>
    </source>
</evidence>
<evidence type="ECO:0000313" key="2">
    <source>
        <dbReference type="EMBL" id="KAF0692053.1"/>
    </source>
</evidence>
<feature type="compositionally biased region" description="Low complexity" evidence="1">
    <location>
        <begin position="356"/>
        <end position="374"/>
    </location>
</feature>
<reference evidence="2" key="2">
    <citation type="submission" date="2019-06" db="EMBL/GenBank/DDBJ databases">
        <title>Genomics analysis of Aphanomyces spp. identifies a new class of oomycete effector associated with host adaptation.</title>
        <authorList>
            <person name="Gaulin E."/>
        </authorList>
    </citation>
    <scope>NUCLEOTIDE SEQUENCE</scope>
    <source>
        <strain evidence="2">CBS 578.67</strain>
    </source>
</reference>
<feature type="compositionally biased region" description="Basic and acidic residues" evidence="1">
    <location>
        <begin position="1255"/>
        <end position="1265"/>
    </location>
</feature>
<dbReference type="Proteomes" id="UP000332933">
    <property type="component" value="Unassembled WGS sequence"/>
</dbReference>
<dbReference type="PROSITE" id="PS50096">
    <property type="entry name" value="IQ"/>
    <property type="match status" value="6"/>
</dbReference>
<name>A0A485L7W1_9STRA</name>
<proteinExistence type="predicted"/>
<dbReference type="Gene3D" id="1.20.5.190">
    <property type="match status" value="1"/>
</dbReference>
<accession>A0A485L7W1</accession>
<sequence>MRRRQDEETEARRQDEQRRRAETLKEQRRIEEPIKAAEKRRLEEEQAKQQPDAYATQVDAKRVADEAVRAATLTKEKRAEEEARQEAKLRHVADEARRAASAKQETDEREAKRAADEAAKKVQEVADRARRIAEEEAAAVEAKRQADKEAAAAREAQVLAQKRRQELEKRLLEEQTREVEHLAAGVIQGVARGVACRERAKQTRRVVQAQHDAAGVIQGAVKGAAVRATAMAAFAKSLSRRYIEKLHSSLELEHAFAFESRVVDSAVAIQRHARGHLVRSHLTKHTAEAIDANVEDPSTLEVQRSTLQDLAPETTQEILDVESTAVALASAEADTLPDLPTFLSPSSQDILATQYSASSFTSEESPSPVEPTVATEGNPLTMAATAMPFDLDSPPEPYLHLAPLVAPLVASAFDDPPQQPTPRSSLSASELPLSEQYSQGSFASEPSLIVPVLNISSSSEPAIVPAVDNTRQLSESISTSCIEDALVMHHVRHVAAMTIQRIVRGRQSRHLTMAMRAGDDAAVRKIHNCYVRHRVNCRVRQRRRAMACTTSTNVWRQTFRAAMQCVNTREFGSRAIQRTWRRHMLCKPNHDAPARAPPHAIDAATTAAVHHVAATVIQDALREAAGRDEAAMASRLAHACIDALHTARTAAATSEHDMASRLAGAALGALQGARQVATVSEQKMAARLAGAAVDTLYEGWDAVTNAECAMAARLAEACVTAEHHAVIESTQNEVAMAARLAQTCAESIVCRAMDNHVEVDMAGRVASVCYFDHIRSKWTTAKPMQDDERLPSTMIPSTRSVPPATKPLHTVVSVHDIAATCFALTGYHEQVEQMRHEVIIADEHMGRGTSRDCLLATTPPNVESGKKKDTTADDETAKCRQQVVAQSERLEQMADTTETVATTVEAFAHTTAERMVSQSSRELLDRVAAQTTPSFKMATDEAEAMPSDTDTTSASAHDMAQEMVTQKSRELLERLAGRVSMVSPNETFAKATTDNDKHRQDAVHQVAHEMVTQRSHELLERVASEVAFAQRNNPSDGGERLRGIEAELAHEIAHHVVSQGSKDVLDRLATECAPPEQRQPTVHDYKTLSDEIVHHMAATCIQAALKGYTTRQHYVALKEFLDQAPSTVDEPRVKEDEVDDANHAAVVHHVAATCIQATIKGYLVRQAWSSQMKSDNAREAATSSMSLVCENQQDKTIDHVAAAMIEAVDRGHQTRQSIHETQQPMDGSKTDDDWPEDNSQMEACASDPSQPPLLDRPDSAAHLSEKYSQSSFVSEKGNLSDKSNVASHTSLPSHSTSHEELLTYNASQSSFYSDNQDDVTPPRDESRPTAKATKTSVLVDAPQVESKLRAFLALAARPPPNDLDADDVLALDLTFDAFLESFETAYDDVSAAAAADALRTIVHADPMTYKNVGRARQIATSMEAKASDADVWTPEVDLCCMWLLCEFQDILI</sequence>